<dbReference type="OrthoDB" id="2372305at2759"/>
<sequence length="163" mass="18816">MAAKELSKDYASYFISNNISKEITPIITTTETIQTRMSEIENVFMPTIKHDSEVTKDNLTQILECREKFDKICDQIDNLESLVERVKIDLNKIEKQVQIAEEELDIPEKKIDILLKSINIFAKPRDPNETNWSDDGYYKPIKIFSAKEYFNTDNDNPGSSGCK</sequence>
<name>A0A9J6C5L9_POLVA</name>
<evidence type="ECO:0000313" key="3">
    <source>
        <dbReference type="Proteomes" id="UP001107558"/>
    </source>
</evidence>
<accession>A0A9J6C5L9</accession>
<dbReference type="EMBL" id="JADBJN010000002">
    <property type="protein sequence ID" value="KAG5677279.1"/>
    <property type="molecule type" value="Genomic_DNA"/>
</dbReference>
<keyword evidence="3" id="KW-1185">Reference proteome</keyword>
<keyword evidence="1" id="KW-0175">Coiled coil</keyword>
<feature type="coiled-coil region" evidence="1">
    <location>
        <begin position="76"/>
        <end position="110"/>
    </location>
</feature>
<dbReference type="AlphaFoldDB" id="A0A9J6C5L9"/>
<dbReference type="PANTHER" id="PTHR16230:SF3">
    <property type="entry name" value="BIOGENESIS OF LYSOSOMAL ORGANELLES COMPLEX-1, SUBUNIT 4, CAPPUCCINO"/>
    <property type="match status" value="1"/>
</dbReference>
<gene>
    <name evidence="2" type="ORF">PVAND_007049</name>
</gene>
<comment type="caution">
    <text evidence="2">The sequence shown here is derived from an EMBL/GenBank/DDBJ whole genome shotgun (WGS) entry which is preliminary data.</text>
</comment>
<proteinExistence type="predicted"/>
<evidence type="ECO:0000313" key="2">
    <source>
        <dbReference type="EMBL" id="KAG5677279.1"/>
    </source>
</evidence>
<dbReference type="Proteomes" id="UP001107558">
    <property type="component" value="Chromosome 2"/>
</dbReference>
<organism evidence="2 3">
    <name type="scientific">Polypedilum vanderplanki</name>
    <name type="common">Sleeping chironomid midge</name>
    <dbReference type="NCBI Taxonomy" id="319348"/>
    <lineage>
        <taxon>Eukaryota</taxon>
        <taxon>Metazoa</taxon>
        <taxon>Ecdysozoa</taxon>
        <taxon>Arthropoda</taxon>
        <taxon>Hexapoda</taxon>
        <taxon>Insecta</taxon>
        <taxon>Pterygota</taxon>
        <taxon>Neoptera</taxon>
        <taxon>Endopterygota</taxon>
        <taxon>Diptera</taxon>
        <taxon>Nematocera</taxon>
        <taxon>Chironomoidea</taxon>
        <taxon>Chironomidae</taxon>
        <taxon>Chironominae</taxon>
        <taxon>Polypedilum</taxon>
        <taxon>Polypedilum</taxon>
    </lineage>
</organism>
<dbReference type="GO" id="GO:0031083">
    <property type="term" value="C:BLOC-1 complex"/>
    <property type="evidence" value="ECO:0007669"/>
    <property type="project" value="TreeGrafter"/>
</dbReference>
<evidence type="ECO:0000256" key="1">
    <source>
        <dbReference type="SAM" id="Coils"/>
    </source>
</evidence>
<dbReference type="PANTHER" id="PTHR16230">
    <property type="entry name" value="CAPPUCCINO"/>
    <property type="match status" value="1"/>
</dbReference>
<reference evidence="2" key="1">
    <citation type="submission" date="2021-03" db="EMBL/GenBank/DDBJ databases">
        <title>Chromosome level genome of the anhydrobiotic midge Polypedilum vanderplanki.</title>
        <authorList>
            <person name="Yoshida Y."/>
            <person name="Kikawada T."/>
            <person name="Gusev O."/>
        </authorList>
    </citation>
    <scope>NUCLEOTIDE SEQUENCE</scope>
    <source>
        <strain evidence="2">NIAS01</strain>
        <tissue evidence="2">Whole body or cell culture</tissue>
    </source>
</reference>
<dbReference type="InterPro" id="IPR024857">
    <property type="entry name" value="Cappuccino"/>
</dbReference>
<protein>
    <submittedName>
        <fullName evidence="2">Uncharacterized protein</fullName>
    </submittedName>
</protein>